<feature type="compositionally biased region" description="Pro residues" evidence="1">
    <location>
        <begin position="1"/>
        <end position="21"/>
    </location>
</feature>
<dbReference type="AlphaFoldDB" id="A0AAV9X6T1"/>
<feature type="compositionally biased region" description="Low complexity" evidence="1">
    <location>
        <begin position="22"/>
        <end position="53"/>
    </location>
</feature>
<evidence type="ECO:0000313" key="3">
    <source>
        <dbReference type="Proteomes" id="UP001365542"/>
    </source>
</evidence>
<name>A0AAV9X6T1_9PEZI</name>
<organism evidence="2 3">
    <name type="scientific">Orbilia ellipsospora</name>
    <dbReference type="NCBI Taxonomy" id="2528407"/>
    <lineage>
        <taxon>Eukaryota</taxon>
        <taxon>Fungi</taxon>
        <taxon>Dikarya</taxon>
        <taxon>Ascomycota</taxon>
        <taxon>Pezizomycotina</taxon>
        <taxon>Orbiliomycetes</taxon>
        <taxon>Orbiliales</taxon>
        <taxon>Orbiliaceae</taxon>
        <taxon>Orbilia</taxon>
    </lineage>
</organism>
<keyword evidence="3" id="KW-1185">Reference proteome</keyword>
<gene>
    <name evidence="2" type="ORF">TWF694_011832</name>
</gene>
<feature type="compositionally biased region" description="Polar residues" evidence="1">
    <location>
        <begin position="322"/>
        <end position="339"/>
    </location>
</feature>
<dbReference type="EMBL" id="JAVHJO010000009">
    <property type="protein sequence ID" value="KAK6537658.1"/>
    <property type="molecule type" value="Genomic_DNA"/>
</dbReference>
<feature type="region of interest" description="Disordered" evidence="1">
    <location>
        <begin position="1"/>
        <end position="150"/>
    </location>
</feature>
<feature type="compositionally biased region" description="Polar residues" evidence="1">
    <location>
        <begin position="110"/>
        <end position="125"/>
    </location>
</feature>
<reference evidence="2 3" key="1">
    <citation type="submission" date="2019-10" db="EMBL/GenBank/DDBJ databases">
        <authorList>
            <person name="Palmer J.M."/>
        </authorList>
    </citation>
    <scope>NUCLEOTIDE SEQUENCE [LARGE SCALE GENOMIC DNA]</scope>
    <source>
        <strain evidence="2 3">TWF694</strain>
    </source>
</reference>
<feature type="compositionally biased region" description="Low complexity" evidence="1">
    <location>
        <begin position="283"/>
        <end position="313"/>
    </location>
</feature>
<dbReference type="Proteomes" id="UP001365542">
    <property type="component" value="Unassembled WGS sequence"/>
</dbReference>
<feature type="region of interest" description="Disordered" evidence="1">
    <location>
        <begin position="163"/>
        <end position="339"/>
    </location>
</feature>
<sequence length="850" mass="91717">MENNPNIPPAPSTSPSAPPPLATIAHITNSSNLPTTSSSNSSHSPFVSNSQPSTPLAPTDRIYPNGQNWEASNNSALLTSRSVDEGSEYPFHISPSEPSTPLHRKPAEYTASTLSSNSAPQTIPSSKKAKVAASQHSRRSSHNRPSLEKVKAVLGLDKIKYFGLRKPGSPVSGKDRQSDTIVPETSARSHPPLALSPHPEANKDSSGMGHSSVDMPGSPSHQSLLDRRKKRNGGSVSGEMQPESLWPQPSALNQPEIPHQQSIPPVMLTPPEDERHVVWQAIPMSSQPTSQSPSAQANAFSQAPPTTSSSVPSKTERPGSKDGTTQEPALQTETNQTPDILTSVLSNGLEAGEEWLKDALKVMLISQPPDFRPGSEAVRLISHALPCPLPPNRTPGEPGYSSQSDSIALPESASAAQGVAAAAGYFMLPLTQCRVHNGIHGTEDEGTTTALSAITSAIQKVHGTDTRRVYIHVSHAISSNPSAPKLQSSNLTGSSVNSAATSAGSLVPSAFLTSPAHERDFFSSTVFNSIVMAQDPVSYAIPPGFPVPILQRPSPNPALPPFSLHFSLLERYIPPSTPTADSAMFSPYSSVLLDRVVELSPNGGSLLFIYPTKTGARQFLDRYLGKVLDPLLRRLMVLYRLRDDLLWGISRMAAVEQMQEFDELKDRLEHFCRRLSDKAKEDADEKRWMGPSFFFPNVSVVHAQKANVSLSQSSWREWWTFQESTRIRETVKNHFTAPAPEPVPVTQTQFMNDHQSGVAESVAMVSPTLATAPIYTGPSDLAREILDGVKASTARPSSRGMGEAVFASSMVGPTPSWPVVGEVGSPIHRSRRMQEPETIEVGVFVLRRHG</sequence>
<evidence type="ECO:0000256" key="1">
    <source>
        <dbReference type="SAM" id="MobiDB-lite"/>
    </source>
</evidence>
<accession>A0AAV9X6T1</accession>
<evidence type="ECO:0000313" key="2">
    <source>
        <dbReference type="EMBL" id="KAK6537658.1"/>
    </source>
</evidence>
<comment type="caution">
    <text evidence="2">The sequence shown here is derived from an EMBL/GenBank/DDBJ whole genome shotgun (WGS) entry which is preliminary data.</text>
</comment>
<proteinExistence type="predicted"/>
<feature type="compositionally biased region" description="Polar residues" evidence="1">
    <location>
        <begin position="65"/>
        <end position="81"/>
    </location>
</feature>
<protein>
    <submittedName>
        <fullName evidence="2">Uncharacterized protein</fullName>
    </submittedName>
</protein>